<proteinExistence type="predicted"/>
<evidence type="ECO:0000313" key="2">
    <source>
        <dbReference type="Proteomes" id="UP000235584"/>
    </source>
</evidence>
<gene>
    <name evidence="1" type="ORF">C0V70_06685</name>
</gene>
<protein>
    <submittedName>
        <fullName evidence="1">Uncharacterized protein</fullName>
    </submittedName>
</protein>
<dbReference type="Proteomes" id="UP000235584">
    <property type="component" value="Chromosome"/>
</dbReference>
<accession>A0A2K9NQL6</accession>
<organism evidence="1 2">
    <name type="scientific">Bacteriovorax stolpii</name>
    <name type="common">Bdellovibrio stolpii</name>
    <dbReference type="NCBI Taxonomy" id="960"/>
    <lineage>
        <taxon>Bacteria</taxon>
        <taxon>Pseudomonadati</taxon>
        <taxon>Bdellovibrionota</taxon>
        <taxon>Bacteriovoracia</taxon>
        <taxon>Bacteriovoracales</taxon>
        <taxon>Bacteriovoracaceae</taxon>
        <taxon>Bacteriovorax</taxon>
    </lineage>
</organism>
<dbReference type="KEGG" id="bsto:C0V70_06685"/>
<reference evidence="1 2" key="1">
    <citation type="submission" date="2018-01" db="EMBL/GenBank/DDBJ databases">
        <title>Complete genome sequence of Bacteriovorax stolpii DSM12778.</title>
        <authorList>
            <person name="Tang B."/>
            <person name="Chang J."/>
        </authorList>
    </citation>
    <scope>NUCLEOTIDE SEQUENCE [LARGE SCALE GENOMIC DNA]</scope>
    <source>
        <strain evidence="1 2">DSM 12778</strain>
    </source>
</reference>
<keyword evidence="2" id="KW-1185">Reference proteome</keyword>
<evidence type="ECO:0000313" key="1">
    <source>
        <dbReference type="EMBL" id="AUN97801.1"/>
    </source>
</evidence>
<dbReference type="EMBL" id="CP025704">
    <property type="protein sequence ID" value="AUN97801.1"/>
    <property type="molecule type" value="Genomic_DNA"/>
</dbReference>
<sequence length="162" mass="18314">MKSISLIATLFLAIVTNTASAELVTCSSDHGTQWGDKLPALALVTFEFEKKGTQSSMKNVNGFVFVKNQWEDADDTSFSEENSYRGYFEFDEVKANPNYRPLKYKGHAQFKNFDARYTDGQESGMWGSFVVELKDAKEFKAHYIFQAGDHIGGTIRFTCTEE</sequence>
<name>A0A2K9NQL6_BACTC</name>
<dbReference type="RefSeq" id="WP_102243094.1">
    <property type="nucleotide sequence ID" value="NZ_CP025704.1"/>
</dbReference>
<dbReference type="AlphaFoldDB" id="A0A2K9NQL6"/>